<keyword evidence="1" id="KW-0175">Coiled coil</keyword>
<dbReference type="STRING" id="5364.A0A5C3MV75"/>
<reference evidence="2 3" key="1">
    <citation type="journal article" date="2019" name="Nat. Ecol. Evol.">
        <title>Megaphylogeny resolves global patterns of mushroom evolution.</title>
        <authorList>
            <person name="Varga T."/>
            <person name="Krizsan K."/>
            <person name="Foldi C."/>
            <person name="Dima B."/>
            <person name="Sanchez-Garcia M."/>
            <person name="Sanchez-Ramirez S."/>
            <person name="Szollosi G.J."/>
            <person name="Szarkandi J.G."/>
            <person name="Papp V."/>
            <person name="Albert L."/>
            <person name="Andreopoulos W."/>
            <person name="Angelini C."/>
            <person name="Antonin V."/>
            <person name="Barry K.W."/>
            <person name="Bougher N.L."/>
            <person name="Buchanan P."/>
            <person name="Buyck B."/>
            <person name="Bense V."/>
            <person name="Catcheside P."/>
            <person name="Chovatia M."/>
            <person name="Cooper J."/>
            <person name="Damon W."/>
            <person name="Desjardin D."/>
            <person name="Finy P."/>
            <person name="Geml J."/>
            <person name="Haridas S."/>
            <person name="Hughes K."/>
            <person name="Justo A."/>
            <person name="Karasinski D."/>
            <person name="Kautmanova I."/>
            <person name="Kiss B."/>
            <person name="Kocsube S."/>
            <person name="Kotiranta H."/>
            <person name="LaButti K.M."/>
            <person name="Lechner B.E."/>
            <person name="Liimatainen K."/>
            <person name="Lipzen A."/>
            <person name="Lukacs Z."/>
            <person name="Mihaltcheva S."/>
            <person name="Morgado L.N."/>
            <person name="Niskanen T."/>
            <person name="Noordeloos M.E."/>
            <person name="Ohm R.A."/>
            <person name="Ortiz-Santana B."/>
            <person name="Ovrebo C."/>
            <person name="Racz N."/>
            <person name="Riley R."/>
            <person name="Savchenko A."/>
            <person name="Shiryaev A."/>
            <person name="Soop K."/>
            <person name="Spirin V."/>
            <person name="Szebenyi C."/>
            <person name="Tomsovsky M."/>
            <person name="Tulloss R.E."/>
            <person name="Uehling J."/>
            <person name="Grigoriev I.V."/>
            <person name="Vagvolgyi C."/>
            <person name="Papp T."/>
            <person name="Martin F.M."/>
            <person name="Miettinen O."/>
            <person name="Hibbett D.S."/>
            <person name="Nagy L.G."/>
        </authorList>
    </citation>
    <scope>NUCLEOTIDE SEQUENCE [LARGE SCALE GENOMIC DNA]</scope>
    <source>
        <strain evidence="2 3">OMC1185</strain>
    </source>
</reference>
<name>A0A5C3MV75_9AGAM</name>
<gene>
    <name evidence="2" type="ORF">OE88DRAFT_1640084</name>
</gene>
<evidence type="ECO:0000313" key="2">
    <source>
        <dbReference type="EMBL" id="TFK45321.1"/>
    </source>
</evidence>
<keyword evidence="3" id="KW-1185">Reference proteome</keyword>
<sequence>MTSSIDLADAHAWTERLSSSFSAMASEIAAASQALAAQPPPRRASGYTSDTTSLEVDVAALGSRLEAIEARQEEMLREMEGIKDLLVGGAKVANGHAKEGETSERQDGGDDRLAALEKKLNDLADTVKLDQQRLYARLCNISIRHQTALVKAPATSNGKPPPNFPGTKGEFEHLTKERYEGLMKVYDIPVKGDTDTKRETVRQFLGLPGWTGAKANN</sequence>
<dbReference type="AlphaFoldDB" id="A0A5C3MV75"/>
<feature type="coiled-coil region" evidence="1">
    <location>
        <begin position="58"/>
        <end position="85"/>
    </location>
</feature>
<dbReference type="EMBL" id="ML213547">
    <property type="protein sequence ID" value="TFK45321.1"/>
    <property type="molecule type" value="Genomic_DNA"/>
</dbReference>
<dbReference type="OrthoDB" id="3259063at2759"/>
<proteinExistence type="predicted"/>
<evidence type="ECO:0000313" key="3">
    <source>
        <dbReference type="Proteomes" id="UP000305948"/>
    </source>
</evidence>
<dbReference type="Proteomes" id="UP000305948">
    <property type="component" value="Unassembled WGS sequence"/>
</dbReference>
<accession>A0A5C3MV75</accession>
<evidence type="ECO:0000256" key="1">
    <source>
        <dbReference type="SAM" id="Coils"/>
    </source>
</evidence>
<protein>
    <submittedName>
        <fullName evidence="2">Uncharacterized protein</fullName>
    </submittedName>
</protein>
<organism evidence="2 3">
    <name type="scientific">Heliocybe sulcata</name>
    <dbReference type="NCBI Taxonomy" id="5364"/>
    <lineage>
        <taxon>Eukaryota</taxon>
        <taxon>Fungi</taxon>
        <taxon>Dikarya</taxon>
        <taxon>Basidiomycota</taxon>
        <taxon>Agaricomycotina</taxon>
        <taxon>Agaricomycetes</taxon>
        <taxon>Gloeophyllales</taxon>
        <taxon>Gloeophyllaceae</taxon>
        <taxon>Heliocybe</taxon>
    </lineage>
</organism>